<evidence type="ECO:0000313" key="2">
    <source>
        <dbReference type="Proteomes" id="UP000327118"/>
    </source>
</evidence>
<evidence type="ECO:0000313" key="1">
    <source>
        <dbReference type="EMBL" id="KAE8354821.1"/>
    </source>
</evidence>
<proteinExistence type="predicted"/>
<reference evidence="2" key="1">
    <citation type="submission" date="2019-04" db="EMBL/GenBank/DDBJ databases">
        <title>Friends and foes A comparative genomics studyof 23 Aspergillus species from section Flavi.</title>
        <authorList>
            <consortium name="DOE Joint Genome Institute"/>
            <person name="Kjaerbolling I."/>
            <person name="Vesth T."/>
            <person name="Frisvad J.C."/>
            <person name="Nybo J.L."/>
            <person name="Theobald S."/>
            <person name="Kildgaard S."/>
            <person name="Isbrandt T."/>
            <person name="Kuo A."/>
            <person name="Sato A."/>
            <person name="Lyhne E.K."/>
            <person name="Kogle M.E."/>
            <person name="Wiebenga A."/>
            <person name="Kun R.S."/>
            <person name="Lubbers R.J."/>
            <person name="Makela M.R."/>
            <person name="Barry K."/>
            <person name="Chovatia M."/>
            <person name="Clum A."/>
            <person name="Daum C."/>
            <person name="Haridas S."/>
            <person name="He G."/>
            <person name="LaButti K."/>
            <person name="Lipzen A."/>
            <person name="Mondo S."/>
            <person name="Riley R."/>
            <person name="Salamov A."/>
            <person name="Simmons B.A."/>
            <person name="Magnuson J.K."/>
            <person name="Henrissat B."/>
            <person name="Mortensen U.H."/>
            <person name="Larsen T.O."/>
            <person name="Devries R.P."/>
            <person name="Grigoriev I.V."/>
            <person name="Machida M."/>
            <person name="Baker S.E."/>
            <person name="Andersen M.R."/>
        </authorList>
    </citation>
    <scope>NUCLEOTIDE SEQUENCE [LARGE SCALE GENOMIC DNA]</scope>
    <source>
        <strain evidence="2">CBS 553.77</strain>
    </source>
</reference>
<dbReference type="AlphaFoldDB" id="A0A5N6ZAY6"/>
<sequence length="167" mass="19294">MIFFIAFSFFFPFYTDVSSSYCPFGFARNVIPPLILICLCERLLACFMKEAKLTQKTQKSRKKKWHDIGVQLVISSHVMIKVCDGYMKTPIVRGVLHGLYTEIHFWDPLLPAVVGQLICSEFALCSFFHMHSCEQRGCFLIDLRSITGFFIHFSSSTLHWHWQLGGL</sequence>
<gene>
    <name evidence="1" type="ORF">BDV28DRAFT_69952</name>
</gene>
<keyword evidence="2" id="KW-1185">Reference proteome</keyword>
<protein>
    <submittedName>
        <fullName evidence="1">Uncharacterized protein</fullName>
    </submittedName>
</protein>
<organism evidence="1 2">
    <name type="scientific">Aspergillus coremiiformis</name>
    <dbReference type="NCBI Taxonomy" id="138285"/>
    <lineage>
        <taxon>Eukaryota</taxon>
        <taxon>Fungi</taxon>
        <taxon>Dikarya</taxon>
        <taxon>Ascomycota</taxon>
        <taxon>Pezizomycotina</taxon>
        <taxon>Eurotiomycetes</taxon>
        <taxon>Eurotiomycetidae</taxon>
        <taxon>Eurotiales</taxon>
        <taxon>Aspergillaceae</taxon>
        <taxon>Aspergillus</taxon>
        <taxon>Aspergillus subgen. Circumdati</taxon>
    </lineage>
</organism>
<dbReference type="EMBL" id="ML739064">
    <property type="protein sequence ID" value="KAE8354821.1"/>
    <property type="molecule type" value="Genomic_DNA"/>
</dbReference>
<name>A0A5N6ZAY6_9EURO</name>
<dbReference type="Proteomes" id="UP000327118">
    <property type="component" value="Unassembled WGS sequence"/>
</dbReference>
<accession>A0A5N6ZAY6</accession>